<dbReference type="GO" id="GO:0016020">
    <property type="term" value="C:membrane"/>
    <property type="evidence" value="ECO:0007669"/>
    <property type="project" value="UniProtKB-SubCell"/>
</dbReference>
<keyword evidence="2 6" id="KW-0812">Transmembrane</keyword>
<feature type="transmembrane region" description="Helical" evidence="6">
    <location>
        <begin position="286"/>
        <end position="310"/>
    </location>
</feature>
<feature type="domain" description="Cation/H+ exchanger transmembrane" evidence="7">
    <location>
        <begin position="33"/>
        <end position="382"/>
    </location>
</feature>
<feature type="transmembrane region" description="Helical" evidence="6">
    <location>
        <begin position="245"/>
        <end position="274"/>
    </location>
</feature>
<dbReference type="InterPro" id="IPR038770">
    <property type="entry name" value="Na+/solute_symporter_sf"/>
</dbReference>
<feature type="compositionally biased region" description="Polar residues" evidence="5">
    <location>
        <begin position="412"/>
        <end position="421"/>
    </location>
</feature>
<feature type="transmembrane region" description="Helical" evidence="6">
    <location>
        <begin position="316"/>
        <end position="341"/>
    </location>
</feature>
<dbReference type="eggNOG" id="COG0475">
    <property type="taxonomic scope" value="Bacteria"/>
</dbReference>
<dbReference type="GO" id="GO:1902600">
    <property type="term" value="P:proton transmembrane transport"/>
    <property type="evidence" value="ECO:0007669"/>
    <property type="project" value="InterPro"/>
</dbReference>
<reference evidence="8 9" key="1">
    <citation type="journal article" date="2011" name="EMBO J.">
        <title>Structural diversity of bacterial flagellar motors.</title>
        <authorList>
            <person name="Chen S."/>
            <person name="Beeby M."/>
            <person name="Murphy G.E."/>
            <person name="Leadbetter J.R."/>
            <person name="Hendrixson D.R."/>
            <person name="Briegel A."/>
            <person name="Li Z."/>
            <person name="Shi J."/>
            <person name="Tocheva E.I."/>
            <person name="Muller A."/>
            <person name="Dobro M.J."/>
            <person name="Jensen G.J."/>
        </authorList>
    </citation>
    <scope>NUCLEOTIDE SEQUENCE [LARGE SCALE GENOMIC DNA]</scope>
    <source>
        <strain evidence="8 9">ATCC 19624</strain>
    </source>
</reference>
<evidence type="ECO:0000313" key="9">
    <source>
        <dbReference type="Proteomes" id="UP000016368"/>
    </source>
</evidence>
<dbReference type="Proteomes" id="UP000016368">
    <property type="component" value="Unassembled WGS sequence"/>
</dbReference>
<evidence type="ECO:0000256" key="6">
    <source>
        <dbReference type="SAM" id="Phobius"/>
    </source>
</evidence>
<dbReference type="STRING" id="887062.HGR_01602"/>
<dbReference type="AlphaFoldDB" id="F3KPG3"/>
<dbReference type="EMBL" id="AEGR01000018">
    <property type="protein sequence ID" value="EGI78404.1"/>
    <property type="molecule type" value="Genomic_DNA"/>
</dbReference>
<evidence type="ECO:0000259" key="7">
    <source>
        <dbReference type="Pfam" id="PF00999"/>
    </source>
</evidence>
<feature type="transmembrane region" description="Helical" evidence="6">
    <location>
        <begin position="101"/>
        <end position="121"/>
    </location>
</feature>
<organism evidence="8 9">
    <name type="scientific">Hylemonella gracilis ATCC 19624</name>
    <dbReference type="NCBI Taxonomy" id="887062"/>
    <lineage>
        <taxon>Bacteria</taxon>
        <taxon>Pseudomonadati</taxon>
        <taxon>Pseudomonadota</taxon>
        <taxon>Betaproteobacteria</taxon>
        <taxon>Burkholderiales</taxon>
        <taxon>Comamonadaceae</taxon>
        <taxon>Hylemonella</taxon>
    </lineage>
</organism>
<keyword evidence="4 6" id="KW-0472">Membrane</keyword>
<feature type="transmembrane region" description="Helical" evidence="6">
    <location>
        <begin position="380"/>
        <end position="402"/>
    </location>
</feature>
<evidence type="ECO:0000256" key="3">
    <source>
        <dbReference type="ARBA" id="ARBA00022989"/>
    </source>
</evidence>
<sequence length="451" mass="48262">MFDLMFHWSEWIKPSAGLPVVQWALLLAVAAATGHGLQRRWGLPQVLGYSLIGALAGYSGYTTATWPLDGMAQFLIELGLSIVLFEAGGRLSLRWLRMNPMLLVQSIVESLVTYVAALWMLRLFQIEAALHHPLALLITTTSPALLMRVTHDLRASGPVTDRAITLATLNTFYVLAVGGVMARLVGPMEGRLDGPGMGSWWGAIPAVLLLVFTSVLVGAVLALALRKALAWMSPSSENTAVLQLALIAAGTALAAHFGGSAPLAALLAGVLLKAWNPRPWIWPRQFGTAASALSILTFVLVTMTAAQAPWQWQWQIWVLVLALALTRGVARIGALSATTLLGMGSGASLRQTLWTANTLWPMSAVALLLISQFAEFTPTLGAAIASIALPLLLLLELFGALLMTWSLKQTQEASETGNERSASGRLGTPARTAEDRATPSTQEPEDNRHGT</sequence>
<feature type="transmembrane region" description="Helical" evidence="6">
    <location>
        <begin position="20"/>
        <end position="37"/>
    </location>
</feature>
<proteinExistence type="predicted"/>
<evidence type="ECO:0000256" key="1">
    <source>
        <dbReference type="ARBA" id="ARBA00004141"/>
    </source>
</evidence>
<evidence type="ECO:0000256" key="4">
    <source>
        <dbReference type="ARBA" id="ARBA00023136"/>
    </source>
</evidence>
<keyword evidence="9" id="KW-1185">Reference proteome</keyword>
<dbReference type="Gene3D" id="1.20.1530.20">
    <property type="match status" value="1"/>
</dbReference>
<dbReference type="Pfam" id="PF00999">
    <property type="entry name" value="Na_H_Exchanger"/>
    <property type="match status" value="1"/>
</dbReference>
<dbReference type="InterPro" id="IPR006153">
    <property type="entry name" value="Cation/H_exchanger_TM"/>
</dbReference>
<feature type="transmembrane region" description="Helical" evidence="6">
    <location>
        <begin position="46"/>
        <end position="64"/>
    </location>
</feature>
<evidence type="ECO:0000313" key="8">
    <source>
        <dbReference type="EMBL" id="EGI78404.1"/>
    </source>
</evidence>
<feature type="transmembrane region" description="Helical" evidence="6">
    <location>
        <begin position="70"/>
        <end position="89"/>
    </location>
</feature>
<evidence type="ECO:0000256" key="2">
    <source>
        <dbReference type="ARBA" id="ARBA00022692"/>
    </source>
</evidence>
<gene>
    <name evidence="8" type="ORF">HGR_01602</name>
</gene>
<comment type="caution">
    <text evidence="8">The sequence shown here is derived from an EMBL/GenBank/DDBJ whole genome shotgun (WGS) entry which is preliminary data.</text>
</comment>
<protein>
    <submittedName>
        <fullName evidence="8">Sodium/hydrogen exchanger</fullName>
    </submittedName>
</protein>
<dbReference type="GO" id="GO:0015297">
    <property type="term" value="F:antiporter activity"/>
    <property type="evidence" value="ECO:0007669"/>
    <property type="project" value="InterPro"/>
</dbReference>
<comment type="subcellular location">
    <subcellularLocation>
        <location evidence="1">Membrane</location>
        <topology evidence="1">Multi-pass membrane protein</topology>
    </subcellularLocation>
</comment>
<evidence type="ECO:0000256" key="5">
    <source>
        <dbReference type="SAM" id="MobiDB-lite"/>
    </source>
</evidence>
<keyword evidence="3 6" id="KW-1133">Transmembrane helix</keyword>
<feature type="region of interest" description="Disordered" evidence="5">
    <location>
        <begin position="412"/>
        <end position="451"/>
    </location>
</feature>
<feature type="transmembrane region" description="Helical" evidence="6">
    <location>
        <begin position="163"/>
        <end position="186"/>
    </location>
</feature>
<name>F3KPG3_9BURK</name>
<dbReference type="RefSeq" id="WP_006296290.1">
    <property type="nucleotide sequence ID" value="NZ_AEGR01000018.1"/>
</dbReference>
<accession>F3KPG3</accession>
<feature type="transmembrane region" description="Helical" evidence="6">
    <location>
        <begin position="198"/>
        <end position="225"/>
    </location>
</feature>
<dbReference type="OrthoDB" id="8617652at2"/>